<organism evidence="3 4">
    <name type="scientific">Exophiala bonariae</name>
    <dbReference type="NCBI Taxonomy" id="1690606"/>
    <lineage>
        <taxon>Eukaryota</taxon>
        <taxon>Fungi</taxon>
        <taxon>Dikarya</taxon>
        <taxon>Ascomycota</taxon>
        <taxon>Pezizomycotina</taxon>
        <taxon>Eurotiomycetes</taxon>
        <taxon>Chaetothyriomycetidae</taxon>
        <taxon>Chaetothyriales</taxon>
        <taxon>Herpotrichiellaceae</taxon>
        <taxon>Exophiala</taxon>
    </lineage>
</organism>
<name>A0AAV9N639_9EURO</name>
<evidence type="ECO:0000259" key="2">
    <source>
        <dbReference type="Pfam" id="PF07110"/>
    </source>
</evidence>
<dbReference type="InterPro" id="IPR009799">
    <property type="entry name" value="EthD_dom"/>
</dbReference>
<dbReference type="Gene3D" id="3.30.70.100">
    <property type="match status" value="1"/>
</dbReference>
<evidence type="ECO:0000313" key="3">
    <source>
        <dbReference type="EMBL" id="KAK5050509.1"/>
    </source>
</evidence>
<evidence type="ECO:0000313" key="4">
    <source>
        <dbReference type="Proteomes" id="UP001358417"/>
    </source>
</evidence>
<protein>
    <recommendedName>
        <fullName evidence="2">EthD domain-containing protein</fullName>
    </recommendedName>
</protein>
<accession>A0AAV9N639</accession>
<reference evidence="3 4" key="1">
    <citation type="submission" date="2023-08" db="EMBL/GenBank/DDBJ databases">
        <title>Black Yeasts Isolated from many extreme environments.</title>
        <authorList>
            <person name="Coleine C."/>
            <person name="Stajich J.E."/>
            <person name="Selbmann L."/>
        </authorList>
    </citation>
    <scope>NUCLEOTIDE SEQUENCE [LARGE SCALE GENOMIC DNA]</scope>
    <source>
        <strain evidence="3 4">CCFEE 5792</strain>
    </source>
</reference>
<dbReference type="InterPro" id="IPR011008">
    <property type="entry name" value="Dimeric_a/b-barrel"/>
</dbReference>
<proteinExistence type="inferred from homology"/>
<dbReference type="SUPFAM" id="SSF54909">
    <property type="entry name" value="Dimeric alpha+beta barrel"/>
    <property type="match status" value="1"/>
</dbReference>
<keyword evidence="4" id="KW-1185">Reference proteome</keyword>
<dbReference type="Proteomes" id="UP001358417">
    <property type="component" value="Unassembled WGS sequence"/>
</dbReference>
<dbReference type="AlphaFoldDB" id="A0AAV9N639"/>
<dbReference type="EMBL" id="JAVRRD010000017">
    <property type="protein sequence ID" value="KAK5050509.1"/>
    <property type="molecule type" value="Genomic_DNA"/>
</dbReference>
<dbReference type="NCBIfam" id="TIGR02118">
    <property type="entry name" value="EthD family reductase"/>
    <property type="match status" value="1"/>
</dbReference>
<dbReference type="GeneID" id="89971973"/>
<comment type="caution">
    <text evidence="3">The sequence shown here is derived from an EMBL/GenBank/DDBJ whole genome shotgun (WGS) entry which is preliminary data.</text>
</comment>
<sequence length="131" mass="15093">MSSPEKLRLCLLIPRKKGLSVEEFHSHWANIHGPLVTEWMTRYGVSTYNQFHRIQHSTEAIGVPPQYDGIAEITFSRYEDMETAYKDKTYLEIIRPDELKFIDFDNIVFSIGKDLAVVQDGKVVLPAETGY</sequence>
<dbReference type="RefSeq" id="XP_064705095.1">
    <property type="nucleotide sequence ID" value="XM_064847374.1"/>
</dbReference>
<dbReference type="GO" id="GO:0016491">
    <property type="term" value="F:oxidoreductase activity"/>
    <property type="evidence" value="ECO:0007669"/>
    <property type="project" value="InterPro"/>
</dbReference>
<comment type="similarity">
    <text evidence="1">Belongs to the tpcK family.</text>
</comment>
<dbReference type="Pfam" id="PF07110">
    <property type="entry name" value="EthD"/>
    <property type="match status" value="1"/>
</dbReference>
<feature type="domain" description="EthD" evidence="2">
    <location>
        <begin position="16"/>
        <end position="104"/>
    </location>
</feature>
<gene>
    <name evidence="3" type="ORF">LTR84_003790</name>
</gene>
<evidence type="ECO:0000256" key="1">
    <source>
        <dbReference type="ARBA" id="ARBA00005986"/>
    </source>
</evidence>